<dbReference type="Proteomes" id="UP000429607">
    <property type="component" value="Unassembled WGS sequence"/>
</dbReference>
<feature type="region of interest" description="Disordered" evidence="1">
    <location>
        <begin position="462"/>
        <end position="515"/>
    </location>
</feature>
<feature type="region of interest" description="Disordered" evidence="1">
    <location>
        <begin position="536"/>
        <end position="555"/>
    </location>
</feature>
<sequence length="751" mass="82006">MAERLKSTKRSWGMSAEVWGDLISRLCDDAQCYDPRKRYEYFLGGLRNRCWKDILMAIMVDTVPQAVAVLLYKNMHLPIEDVSDFGDGLDTNPATEDTLMQQMLSLLHQTQDFVVQRQQEPFNEGNDDGFAAVNSNESVPISSVNASSVPRPFHGVRWGPDMRTQEGRVGGGEEGVAPSSCHWNDTYENRSAFVVVSPDFVGTVYADPGVCDTTLYGVYEMGTVNEMYEGQRSAWDGVGHEDFAVTTTATTPGDASVAGLNAGEMDHEDKVYYEGIEEDVAHTEPAVFPPNDYEMTMETEACTLQADSVNPACDKVSLPEPDHEYETNPEAETCMLQAASVMTACDKVSTPELDHDYENNIETEACTLQAASMNPARDEESVPETDHEDDEMETEACTLQAASMNPACDKESVPETDHEDDEIMETEACTLQAASMYPARNEESVPETDPDENEIMETEACTLQADSVNPARDEESAPDTGHDEDENVGEESTTAPDHDYDGNTVCNEGSTPEPDHDFEETMELEACAQQTASATFVATTRDEESAPKKEQDRAEDAGRVPFLGLLCGPDPKLSILFGLSVDWGPASVAPLDAVVAEDSPDTVEKSASVSAEPSLTSAIMSVAGGLLEHGRSSTLVGERGCPASRLPRTTNVWSGRLSRTRESGWHSRRVLAGPGLRIAAAQIAWGEPFPANGYIYGWVHCGYRSAGTGRHFARDRPSEMTRDSGLSRPRRRREAFPSNSAAPGTEVKPTR</sequence>
<feature type="compositionally biased region" description="Basic and acidic residues" evidence="1">
    <location>
        <begin position="712"/>
        <end position="722"/>
    </location>
</feature>
<feature type="compositionally biased region" description="Basic and acidic residues" evidence="1">
    <location>
        <begin position="540"/>
        <end position="555"/>
    </location>
</feature>
<evidence type="ECO:0000313" key="2">
    <source>
        <dbReference type="EMBL" id="KAE8976747.1"/>
    </source>
</evidence>
<evidence type="ECO:0000313" key="3">
    <source>
        <dbReference type="Proteomes" id="UP000429607"/>
    </source>
</evidence>
<proteinExistence type="predicted"/>
<evidence type="ECO:0000256" key="1">
    <source>
        <dbReference type="SAM" id="MobiDB-lite"/>
    </source>
</evidence>
<reference evidence="2 3" key="1">
    <citation type="submission" date="2018-09" db="EMBL/GenBank/DDBJ databases">
        <title>Genomic investigation of the strawberry pathogen Phytophthora fragariae indicates pathogenicity is determined by transcriptional variation in three key races.</title>
        <authorList>
            <person name="Adams T.M."/>
            <person name="Armitage A.D."/>
            <person name="Sobczyk M.K."/>
            <person name="Bates H.J."/>
            <person name="Dunwell J.M."/>
            <person name="Nellist C.F."/>
            <person name="Harrison R.J."/>
        </authorList>
    </citation>
    <scope>NUCLEOTIDE SEQUENCE [LARGE SCALE GENOMIC DNA]</scope>
    <source>
        <strain evidence="2 3">SCRP249</strain>
    </source>
</reference>
<gene>
    <name evidence="2" type="ORF">PR001_g25331</name>
</gene>
<name>A0A6A3I4W1_9STRA</name>
<dbReference type="AlphaFoldDB" id="A0A6A3I4W1"/>
<comment type="caution">
    <text evidence="2">The sequence shown here is derived from an EMBL/GenBank/DDBJ whole genome shotgun (WGS) entry which is preliminary data.</text>
</comment>
<dbReference type="EMBL" id="QXFV01003440">
    <property type="protein sequence ID" value="KAE8976747.1"/>
    <property type="molecule type" value="Genomic_DNA"/>
</dbReference>
<organism evidence="2 3">
    <name type="scientific">Phytophthora rubi</name>
    <dbReference type="NCBI Taxonomy" id="129364"/>
    <lineage>
        <taxon>Eukaryota</taxon>
        <taxon>Sar</taxon>
        <taxon>Stramenopiles</taxon>
        <taxon>Oomycota</taxon>
        <taxon>Peronosporomycetes</taxon>
        <taxon>Peronosporales</taxon>
        <taxon>Peronosporaceae</taxon>
        <taxon>Phytophthora</taxon>
    </lineage>
</organism>
<feature type="region of interest" description="Disordered" evidence="1">
    <location>
        <begin position="709"/>
        <end position="751"/>
    </location>
</feature>
<accession>A0A6A3I4W1</accession>
<protein>
    <submittedName>
        <fullName evidence="2">Uncharacterized protein</fullName>
    </submittedName>
</protein>